<dbReference type="PANTHER" id="PTHR21646">
    <property type="entry name" value="UBIQUITIN CARBOXYL-TERMINAL HYDROLASE"/>
    <property type="match status" value="1"/>
</dbReference>
<feature type="domain" description="USP" evidence="1">
    <location>
        <begin position="2"/>
        <end position="354"/>
    </location>
</feature>
<dbReference type="InterPro" id="IPR050185">
    <property type="entry name" value="Ub_carboxyl-term_hydrolase"/>
</dbReference>
<dbReference type="SUPFAM" id="SSF54001">
    <property type="entry name" value="Cysteine proteinases"/>
    <property type="match status" value="1"/>
</dbReference>
<protein>
    <recommendedName>
        <fullName evidence="1">USP domain-containing protein</fullName>
    </recommendedName>
</protein>
<dbReference type="InterPro" id="IPR038765">
    <property type="entry name" value="Papain-like_cys_pep_sf"/>
</dbReference>
<dbReference type="InterPro" id="IPR001394">
    <property type="entry name" value="Peptidase_C19_UCH"/>
</dbReference>
<name>A0A6C0LN99_9ZZZZ</name>
<dbReference type="Pfam" id="PF00443">
    <property type="entry name" value="UCH"/>
    <property type="match status" value="1"/>
</dbReference>
<dbReference type="GO" id="GO:0016579">
    <property type="term" value="P:protein deubiquitination"/>
    <property type="evidence" value="ECO:0007669"/>
    <property type="project" value="InterPro"/>
</dbReference>
<dbReference type="PROSITE" id="PS50235">
    <property type="entry name" value="USP_3"/>
    <property type="match status" value="1"/>
</dbReference>
<organism evidence="2">
    <name type="scientific">viral metagenome</name>
    <dbReference type="NCBI Taxonomy" id="1070528"/>
    <lineage>
        <taxon>unclassified sequences</taxon>
        <taxon>metagenomes</taxon>
        <taxon>organismal metagenomes</taxon>
    </lineage>
</organism>
<dbReference type="Gene3D" id="3.90.70.10">
    <property type="entry name" value="Cysteine proteinases"/>
    <property type="match status" value="1"/>
</dbReference>
<dbReference type="EMBL" id="MN740527">
    <property type="protein sequence ID" value="QHU31475.1"/>
    <property type="molecule type" value="Genomic_DNA"/>
</dbReference>
<proteinExistence type="predicted"/>
<accession>A0A6C0LN99</accession>
<evidence type="ECO:0000259" key="1">
    <source>
        <dbReference type="PROSITE" id="PS50235"/>
    </source>
</evidence>
<sequence length="357" mass="40355">MQGIENLGSTCAINSLIQVITRNDILRDIILNTDGDTCDTGDASSTSDTISGQLKEIIELMYVRNNSIVPRKFIHVFYSIFKDIFYHGEQIDIGELWTFLSDKIAEEIGVADASVAAAADATEAFEDCLTQGVIYANGADFYNAFVNCKLLKKKYEYYYHKFNKKPSVWQKSTQGFYLNTTRCVHCNSTFYNFEPFTSLNLDIPPTDAATETPQHPKISLMISNLLKEEVVQGDWFCSTCRKNTAYKKYTKLWKLPDVLVIIIKRFINTHVKNDAPIAINEYLNFNKGSVLSNKKDVIYDFSSVALHFGSLNGGHYAAICNTPDGDILYDDRNVQKINATEKNANAYMVVYTIRKSI</sequence>
<dbReference type="InterPro" id="IPR028889">
    <property type="entry name" value="USP"/>
</dbReference>
<evidence type="ECO:0000313" key="2">
    <source>
        <dbReference type="EMBL" id="QHU31475.1"/>
    </source>
</evidence>
<dbReference type="GO" id="GO:0004843">
    <property type="term" value="F:cysteine-type deubiquitinase activity"/>
    <property type="evidence" value="ECO:0007669"/>
    <property type="project" value="InterPro"/>
</dbReference>
<dbReference type="AlphaFoldDB" id="A0A6C0LN99"/>
<reference evidence="2" key="1">
    <citation type="journal article" date="2020" name="Nature">
        <title>Giant virus diversity and host interactions through global metagenomics.</title>
        <authorList>
            <person name="Schulz F."/>
            <person name="Roux S."/>
            <person name="Paez-Espino D."/>
            <person name="Jungbluth S."/>
            <person name="Walsh D.A."/>
            <person name="Denef V.J."/>
            <person name="McMahon K.D."/>
            <person name="Konstantinidis K.T."/>
            <person name="Eloe-Fadrosh E.A."/>
            <person name="Kyrpides N.C."/>
            <person name="Woyke T."/>
        </authorList>
    </citation>
    <scope>NUCLEOTIDE SEQUENCE</scope>
    <source>
        <strain evidence="2">GVMAG-M-3300027963-21</strain>
    </source>
</reference>